<dbReference type="GO" id="GO:0015293">
    <property type="term" value="F:symporter activity"/>
    <property type="evidence" value="ECO:0007669"/>
    <property type="project" value="UniProtKB-UniRule"/>
</dbReference>
<dbReference type="AlphaFoldDB" id="A0ABD6EET2"/>
<dbReference type="SUPFAM" id="SSF118215">
    <property type="entry name" value="Proton glutamate symport protein"/>
    <property type="match status" value="1"/>
</dbReference>
<evidence type="ECO:0000256" key="3">
    <source>
        <dbReference type="ARBA" id="ARBA00022448"/>
    </source>
</evidence>
<keyword evidence="3 7" id="KW-0813">Transport</keyword>
<feature type="transmembrane region" description="Helical" evidence="7">
    <location>
        <begin position="181"/>
        <end position="198"/>
    </location>
</feature>
<comment type="similarity">
    <text evidence="2 7">Belongs to the dicarboxylate/amino acid:cation symporter (DAACS) (TC 2.A.23) family.</text>
</comment>
<proteinExistence type="inferred from homology"/>
<evidence type="ECO:0000256" key="8">
    <source>
        <dbReference type="SAM" id="MobiDB-lite"/>
    </source>
</evidence>
<keyword evidence="4 7" id="KW-0812">Transmembrane</keyword>
<name>A0ABD6EET2_9BILA</name>
<dbReference type="GO" id="GO:0016020">
    <property type="term" value="C:membrane"/>
    <property type="evidence" value="ECO:0007669"/>
    <property type="project" value="UniProtKB-SubCell"/>
</dbReference>
<dbReference type="Proteomes" id="UP001608902">
    <property type="component" value="Unassembled WGS sequence"/>
</dbReference>
<feature type="transmembrane region" description="Helical" evidence="7">
    <location>
        <begin position="290"/>
        <end position="311"/>
    </location>
</feature>
<evidence type="ECO:0000313" key="10">
    <source>
        <dbReference type="Proteomes" id="UP001608902"/>
    </source>
</evidence>
<dbReference type="InterPro" id="IPR050746">
    <property type="entry name" value="DAACS"/>
</dbReference>
<feature type="transmembrane region" description="Helical" evidence="7">
    <location>
        <begin position="12"/>
        <end position="33"/>
    </location>
</feature>
<evidence type="ECO:0000256" key="6">
    <source>
        <dbReference type="ARBA" id="ARBA00023136"/>
    </source>
</evidence>
<dbReference type="Gene3D" id="1.10.3860.10">
    <property type="entry name" value="Sodium:dicarboxylate symporter"/>
    <property type="match status" value="1"/>
</dbReference>
<feature type="transmembrane region" description="Helical" evidence="7">
    <location>
        <begin position="53"/>
        <end position="74"/>
    </location>
</feature>
<dbReference type="Pfam" id="PF00375">
    <property type="entry name" value="SDF"/>
    <property type="match status" value="1"/>
</dbReference>
<feature type="transmembrane region" description="Helical" evidence="7">
    <location>
        <begin position="86"/>
        <end position="107"/>
    </location>
</feature>
<comment type="subcellular location">
    <subcellularLocation>
        <location evidence="1 7">Membrane</location>
        <topology evidence="1 7">Multi-pass membrane protein</topology>
    </subcellularLocation>
</comment>
<evidence type="ECO:0000256" key="1">
    <source>
        <dbReference type="ARBA" id="ARBA00004141"/>
    </source>
</evidence>
<evidence type="ECO:0000256" key="7">
    <source>
        <dbReference type="RuleBase" id="RU361216"/>
    </source>
</evidence>
<feature type="region of interest" description="Disordered" evidence="8">
    <location>
        <begin position="455"/>
        <end position="492"/>
    </location>
</feature>
<evidence type="ECO:0000256" key="4">
    <source>
        <dbReference type="ARBA" id="ARBA00022692"/>
    </source>
</evidence>
<comment type="caution">
    <text evidence="9">The sequence shown here is derived from an EMBL/GenBank/DDBJ whole genome shotgun (WGS) entry which is preliminary data.</text>
</comment>
<gene>
    <name evidence="9" type="ORF">AB6A40_005224</name>
</gene>
<accession>A0ABD6EET2</accession>
<evidence type="ECO:0000313" key="9">
    <source>
        <dbReference type="EMBL" id="MFH4978515.1"/>
    </source>
</evidence>
<keyword evidence="10" id="KW-1185">Reference proteome</keyword>
<protein>
    <recommendedName>
        <fullName evidence="7">Amino acid transporter</fullName>
    </recommendedName>
</protein>
<dbReference type="EMBL" id="JBGFUD010003267">
    <property type="protein sequence ID" value="MFH4978515.1"/>
    <property type="molecule type" value="Genomic_DNA"/>
</dbReference>
<dbReference type="PANTHER" id="PTHR11958">
    <property type="entry name" value="SODIUM/DICARBOXYLATE SYMPORTER-RELATED"/>
    <property type="match status" value="1"/>
</dbReference>
<reference evidence="9 10" key="1">
    <citation type="submission" date="2024-08" db="EMBL/GenBank/DDBJ databases">
        <title>Gnathostoma spinigerum genome.</title>
        <authorList>
            <person name="Gonzalez-Bertolin B."/>
            <person name="Monzon S."/>
            <person name="Zaballos A."/>
            <person name="Jimenez P."/>
            <person name="Dekumyoy P."/>
            <person name="Varona S."/>
            <person name="Cuesta I."/>
            <person name="Sumanam S."/>
            <person name="Adisakwattana P."/>
            <person name="Gasser R.B."/>
            <person name="Hernandez-Gonzalez A."/>
            <person name="Young N.D."/>
            <person name="Perteguer M.J."/>
        </authorList>
    </citation>
    <scope>NUCLEOTIDE SEQUENCE [LARGE SCALE GENOMIC DNA]</scope>
    <source>
        <strain evidence="9">AL3</strain>
        <tissue evidence="9">Liver</tissue>
    </source>
</reference>
<keyword evidence="6 7" id="KW-0472">Membrane</keyword>
<dbReference type="PRINTS" id="PR00173">
    <property type="entry name" value="EDTRNSPORT"/>
</dbReference>
<feature type="transmembrane region" description="Helical" evidence="7">
    <location>
        <begin position="252"/>
        <end position="278"/>
    </location>
</feature>
<evidence type="ECO:0000256" key="2">
    <source>
        <dbReference type="ARBA" id="ARBA00006148"/>
    </source>
</evidence>
<sequence>MVSLKWIRRNILLLFTILSVTLGVIIGFSLRSVNLGDRAIATIEFPGKIFMRMLQLLILPLITSSIITGLASLNRNSSGRIFAYSFTYYGLTTIFAAIVGAMLVLTIRPGVGFGRKDQLQQRLNHSSHSEAPENAVMDLLFNAIPDNIVRATFQQYETIIETDPKDGTITRTGRYGGSMDIVGVVVFSITVGLILGSMGDEAKQMVDLLKTVESITMKAVSLIMWYSPIGIMSLIIVAILKLEDIQSSIISLGWYILTVCMGQALYLFIVFPCLYLILTRRNPFHVMKGIMEAMITAFVTSSSAATLPITIKCCEKNMKLDSRITHFVLPVGSSINMNGTALYEAVSAIFIAQINNVSLSLIQVAIISLTTTVTSMGAATVPGAGVMELMIVLGAVGLPADDIALIIGVDVLLDRVRTAVNIVGDAYGAAIVDHLCQDKLDSCGDQDRFVKENEFKSTKSASVRPLQDTKTPVHVYDGPNKGVQLASDDRYS</sequence>
<dbReference type="InterPro" id="IPR036458">
    <property type="entry name" value="Na:dicarbo_symporter_sf"/>
</dbReference>
<keyword evidence="5 7" id="KW-1133">Transmembrane helix</keyword>
<feature type="transmembrane region" description="Helical" evidence="7">
    <location>
        <begin position="219"/>
        <end position="240"/>
    </location>
</feature>
<keyword evidence="7" id="KW-0769">Symport</keyword>
<organism evidence="9 10">
    <name type="scientific">Gnathostoma spinigerum</name>
    <dbReference type="NCBI Taxonomy" id="75299"/>
    <lineage>
        <taxon>Eukaryota</taxon>
        <taxon>Metazoa</taxon>
        <taxon>Ecdysozoa</taxon>
        <taxon>Nematoda</taxon>
        <taxon>Chromadorea</taxon>
        <taxon>Rhabditida</taxon>
        <taxon>Spirurina</taxon>
        <taxon>Gnathostomatomorpha</taxon>
        <taxon>Gnathostomatoidea</taxon>
        <taxon>Gnathostomatidae</taxon>
        <taxon>Gnathostoma</taxon>
    </lineage>
</organism>
<evidence type="ECO:0000256" key="5">
    <source>
        <dbReference type="ARBA" id="ARBA00022989"/>
    </source>
</evidence>
<dbReference type="InterPro" id="IPR001991">
    <property type="entry name" value="Na-dicarboxylate_symporter"/>
</dbReference>
<dbReference type="PANTHER" id="PTHR11958:SF63">
    <property type="entry name" value="AMINO ACID TRANSPORTER"/>
    <property type="match status" value="1"/>
</dbReference>